<keyword evidence="3" id="KW-1185">Reference proteome</keyword>
<organism evidence="2 3">
    <name type="scientific">Methanolobus profundi</name>
    <dbReference type="NCBI Taxonomy" id="487685"/>
    <lineage>
        <taxon>Archaea</taxon>
        <taxon>Methanobacteriati</taxon>
        <taxon>Methanobacteriota</taxon>
        <taxon>Stenosarchaea group</taxon>
        <taxon>Methanomicrobia</taxon>
        <taxon>Methanosarcinales</taxon>
        <taxon>Methanosarcinaceae</taxon>
        <taxon>Methanolobus</taxon>
    </lineage>
</organism>
<dbReference type="Pfam" id="PF01889">
    <property type="entry name" value="DUF63"/>
    <property type="match status" value="1"/>
</dbReference>
<feature type="transmembrane region" description="Helical" evidence="1">
    <location>
        <begin position="88"/>
        <end position="114"/>
    </location>
</feature>
<proteinExistence type="predicted"/>
<feature type="transmembrane region" description="Helical" evidence="1">
    <location>
        <begin position="59"/>
        <end position="76"/>
    </location>
</feature>
<feature type="transmembrane region" description="Helical" evidence="1">
    <location>
        <begin position="220"/>
        <end position="242"/>
    </location>
</feature>
<dbReference type="PANTHER" id="PTHR40700:SF1">
    <property type="entry name" value="DUF63 DOMAIN-CONTAINING PROTEIN"/>
    <property type="match status" value="1"/>
</dbReference>
<keyword evidence="1" id="KW-1133">Transmembrane helix</keyword>
<dbReference type="PANTHER" id="PTHR40700">
    <property type="entry name" value="HYPOTHETICAL MEMBRANE PROTEIN, CONSERVED, DUF63 FAMILY"/>
    <property type="match status" value="1"/>
</dbReference>
<accession>A0A1I4SDD2</accession>
<dbReference type="Proteomes" id="UP000198535">
    <property type="component" value="Unassembled WGS sequence"/>
</dbReference>
<reference evidence="3" key="1">
    <citation type="submission" date="2016-10" db="EMBL/GenBank/DDBJ databases">
        <authorList>
            <person name="Varghese N."/>
            <person name="Submissions S."/>
        </authorList>
    </citation>
    <scope>NUCLEOTIDE SEQUENCE [LARGE SCALE GENOMIC DNA]</scope>
    <source>
        <strain evidence="3">Mob M</strain>
    </source>
</reference>
<feature type="transmembrane region" description="Helical" evidence="1">
    <location>
        <begin position="150"/>
        <end position="171"/>
    </location>
</feature>
<feature type="transmembrane region" description="Helical" evidence="1">
    <location>
        <begin position="27"/>
        <end position="47"/>
    </location>
</feature>
<evidence type="ECO:0000313" key="3">
    <source>
        <dbReference type="Proteomes" id="UP000198535"/>
    </source>
</evidence>
<gene>
    <name evidence="2" type="ORF">SAMN04488696_1901</name>
</gene>
<evidence type="ECO:0000313" key="2">
    <source>
        <dbReference type="EMBL" id="SFM62293.1"/>
    </source>
</evidence>
<dbReference type="EMBL" id="FOUJ01000003">
    <property type="protein sequence ID" value="SFM62293.1"/>
    <property type="molecule type" value="Genomic_DNA"/>
</dbReference>
<evidence type="ECO:0000256" key="1">
    <source>
        <dbReference type="SAM" id="Phobius"/>
    </source>
</evidence>
<keyword evidence="1" id="KW-0812">Transmembrane</keyword>
<keyword evidence="1" id="KW-0472">Membrane</keyword>
<feature type="transmembrane region" description="Helical" evidence="1">
    <location>
        <begin position="183"/>
        <end position="208"/>
    </location>
</feature>
<name>A0A1I4SDD2_9EURY</name>
<protein>
    <submittedName>
        <fullName evidence="2">Uncharacterized membrane protein</fullName>
    </submittedName>
</protein>
<dbReference type="STRING" id="487685.SAMN04488696_1901"/>
<feature type="transmembrane region" description="Helical" evidence="1">
    <location>
        <begin position="126"/>
        <end position="144"/>
    </location>
</feature>
<dbReference type="AlphaFoldDB" id="A0A1I4SDD2"/>
<sequence>MPLIDKLTQFINNYYIDPILHDSGYNIVNTVTWAILLGICIFGVVKLLRKLDIDIDDRLTAAIVPFVLAGSSLRVIEDTGVLTTPASYIFITPNIYFVVFAITVFFLMLSKWIVKLKGSGDYLKNFAYFGSAWFALNLAILFYLEDMVRPWLPVFVIGAASVIVLFTKYIFDKISFDLLKNKINMAILWVHLMDASSTIAGIDFLGYYEKHVVPSYLIDLTGTAFVMYPLKLSIFIPVLYILDNHFDEDEESETLKTFLKLVIIVLGLSPACRNTIRMAFGV</sequence>
<dbReference type="InterPro" id="IPR002749">
    <property type="entry name" value="DUF63"/>
</dbReference>